<name>A0ABP8CRE7_9ACTN</name>
<evidence type="ECO:0000313" key="2">
    <source>
        <dbReference type="Proteomes" id="UP001501710"/>
    </source>
</evidence>
<evidence type="ECO:0000313" key="1">
    <source>
        <dbReference type="EMBL" id="GAA4242441.1"/>
    </source>
</evidence>
<protein>
    <submittedName>
        <fullName evidence="1">Uncharacterized protein</fullName>
    </submittedName>
</protein>
<gene>
    <name evidence="1" type="ORF">GCM10022254_75440</name>
</gene>
<keyword evidence="2" id="KW-1185">Reference proteome</keyword>
<reference evidence="2" key="1">
    <citation type="journal article" date="2019" name="Int. J. Syst. Evol. Microbiol.">
        <title>The Global Catalogue of Microorganisms (GCM) 10K type strain sequencing project: providing services to taxonomists for standard genome sequencing and annotation.</title>
        <authorList>
            <consortium name="The Broad Institute Genomics Platform"/>
            <consortium name="The Broad Institute Genome Sequencing Center for Infectious Disease"/>
            <person name="Wu L."/>
            <person name="Ma J."/>
        </authorList>
    </citation>
    <scope>NUCLEOTIDE SEQUENCE [LARGE SCALE GENOMIC DNA]</scope>
    <source>
        <strain evidence="2">JCM 17440</strain>
    </source>
</reference>
<accession>A0ABP8CRE7</accession>
<comment type="caution">
    <text evidence="1">The sequence shown here is derived from an EMBL/GenBank/DDBJ whole genome shotgun (WGS) entry which is preliminary data.</text>
</comment>
<proteinExistence type="predicted"/>
<dbReference type="EMBL" id="BAABAS010000033">
    <property type="protein sequence ID" value="GAA4242441.1"/>
    <property type="molecule type" value="Genomic_DNA"/>
</dbReference>
<dbReference type="Proteomes" id="UP001501710">
    <property type="component" value="Unassembled WGS sequence"/>
</dbReference>
<sequence>MSVPSSTIWVNPSRAAFRNARASLGERADSSMMVSSTYLQAVVADTPNLALISANVSSLRN</sequence>
<organism evidence="1 2">
    <name type="scientific">Actinomadura meridiana</name>
    <dbReference type="NCBI Taxonomy" id="559626"/>
    <lineage>
        <taxon>Bacteria</taxon>
        <taxon>Bacillati</taxon>
        <taxon>Actinomycetota</taxon>
        <taxon>Actinomycetes</taxon>
        <taxon>Streptosporangiales</taxon>
        <taxon>Thermomonosporaceae</taxon>
        <taxon>Actinomadura</taxon>
    </lineage>
</organism>